<proteinExistence type="predicted"/>
<evidence type="ECO:0008006" key="3">
    <source>
        <dbReference type="Google" id="ProtNLM"/>
    </source>
</evidence>
<sequence length="49" mass="5015">MASPRRGDVGAIAARLGHSEKMAETVYGGIPPEQHAVAADALERVLGSA</sequence>
<dbReference type="AlphaFoldDB" id="A0A8J3YDZ8"/>
<protein>
    <recommendedName>
        <fullName evidence="3">Integrase</fullName>
    </recommendedName>
</protein>
<keyword evidence="2" id="KW-1185">Reference proteome</keyword>
<gene>
    <name evidence="1" type="ORF">Val02_02650</name>
</gene>
<name>A0A8J3YDZ8_9ACTN</name>
<dbReference type="Proteomes" id="UP000619260">
    <property type="component" value="Unassembled WGS sequence"/>
</dbReference>
<reference evidence="1" key="1">
    <citation type="submission" date="2021-01" db="EMBL/GenBank/DDBJ databases">
        <title>Whole genome shotgun sequence of Virgisporangium aliadipatigenens NBRC 105644.</title>
        <authorList>
            <person name="Komaki H."/>
            <person name="Tamura T."/>
        </authorList>
    </citation>
    <scope>NUCLEOTIDE SEQUENCE</scope>
    <source>
        <strain evidence="1">NBRC 105644</strain>
    </source>
</reference>
<comment type="caution">
    <text evidence="1">The sequence shown here is derived from an EMBL/GenBank/DDBJ whole genome shotgun (WGS) entry which is preliminary data.</text>
</comment>
<dbReference type="EMBL" id="BOPF01000002">
    <property type="protein sequence ID" value="GIJ43379.1"/>
    <property type="molecule type" value="Genomic_DNA"/>
</dbReference>
<organism evidence="1 2">
    <name type="scientific">Virgisporangium aliadipatigenens</name>
    <dbReference type="NCBI Taxonomy" id="741659"/>
    <lineage>
        <taxon>Bacteria</taxon>
        <taxon>Bacillati</taxon>
        <taxon>Actinomycetota</taxon>
        <taxon>Actinomycetes</taxon>
        <taxon>Micromonosporales</taxon>
        <taxon>Micromonosporaceae</taxon>
        <taxon>Virgisporangium</taxon>
    </lineage>
</organism>
<evidence type="ECO:0000313" key="1">
    <source>
        <dbReference type="EMBL" id="GIJ43379.1"/>
    </source>
</evidence>
<accession>A0A8J3YDZ8</accession>
<evidence type="ECO:0000313" key="2">
    <source>
        <dbReference type="Proteomes" id="UP000619260"/>
    </source>
</evidence>
<dbReference type="RefSeq" id="WP_203896967.1">
    <property type="nucleotide sequence ID" value="NZ_BOPF01000002.1"/>
</dbReference>